<evidence type="ECO:0000256" key="1">
    <source>
        <dbReference type="SAM" id="Phobius"/>
    </source>
</evidence>
<dbReference type="RefSeq" id="XP_011777698.1">
    <property type="nucleotide sequence ID" value="XM_011779396.1"/>
</dbReference>
<accession>D0A2E0</accession>
<dbReference type="Proteomes" id="UP000002316">
    <property type="component" value="Chromosome 10"/>
</dbReference>
<organism evidence="2 3">
    <name type="scientific">Trypanosoma brucei gambiense (strain MHOM/CI/86/DAL972)</name>
    <dbReference type="NCBI Taxonomy" id="679716"/>
    <lineage>
        <taxon>Eukaryota</taxon>
        <taxon>Discoba</taxon>
        <taxon>Euglenozoa</taxon>
        <taxon>Kinetoplastea</taxon>
        <taxon>Metakinetoplastina</taxon>
        <taxon>Trypanosomatida</taxon>
        <taxon>Trypanosomatidae</taxon>
        <taxon>Trypanosoma</taxon>
    </lineage>
</organism>
<name>D0A2E0_TRYB9</name>
<dbReference type="KEGG" id="tbg:TbgDal_X5190"/>
<proteinExistence type="predicted"/>
<dbReference type="GeneID" id="23865604"/>
<gene>
    <name evidence="2" type="ORF">TbgDal_X5190</name>
</gene>
<sequence length="131" mass="14897">MKFCTRYAHCHYLSFSTLPLWQAYPCVNFSASKAVPPIRQSFWSFFFFCVVIYLPLTTSSGLHQTVPSSTLFYLHPASVVITNTSFSLHAVLLLLFSLFIQTTSFFFLLQPRTENASVKPASKKQDNPDTN</sequence>
<evidence type="ECO:0000313" key="3">
    <source>
        <dbReference type="Proteomes" id="UP000002316"/>
    </source>
</evidence>
<evidence type="ECO:0000313" key="2">
    <source>
        <dbReference type="EMBL" id="CBH15434.1"/>
    </source>
</evidence>
<keyword evidence="1" id="KW-0472">Membrane</keyword>
<reference evidence="3" key="1">
    <citation type="journal article" date="2010" name="PLoS Negl. Trop. Dis.">
        <title>The genome sequence of Trypanosoma brucei gambiense, causative agent of chronic human african trypanosomiasis.</title>
        <authorList>
            <person name="Jackson A.P."/>
            <person name="Sanders M."/>
            <person name="Berry A."/>
            <person name="McQuillan J."/>
            <person name="Aslett M.A."/>
            <person name="Quail M.A."/>
            <person name="Chukualim B."/>
            <person name="Capewell P."/>
            <person name="MacLeod A."/>
            <person name="Melville S.E."/>
            <person name="Gibson W."/>
            <person name="Barry J.D."/>
            <person name="Berriman M."/>
            <person name="Hertz-Fowler C."/>
        </authorList>
    </citation>
    <scope>NUCLEOTIDE SEQUENCE [LARGE SCALE GENOMIC DNA]</scope>
    <source>
        <strain evidence="3">MHOM/CI/86/DAL972</strain>
    </source>
</reference>
<keyword evidence="1" id="KW-1133">Transmembrane helix</keyword>
<feature type="transmembrane region" description="Helical" evidence="1">
    <location>
        <begin position="42"/>
        <end position="66"/>
    </location>
</feature>
<keyword evidence="1" id="KW-0812">Transmembrane</keyword>
<dbReference type="AlphaFoldDB" id="D0A2E0"/>
<dbReference type="EMBL" id="FN554973">
    <property type="protein sequence ID" value="CBH15434.1"/>
    <property type="molecule type" value="Genomic_DNA"/>
</dbReference>
<protein>
    <submittedName>
        <fullName evidence="2">Uncharacterized protein</fullName>
    </submittedName>
</protein>
<feature type="transmembrane region" description="Helical" evidence="1">
    <location>
        <begin position="86"/>
        <end position="109"/>
    </location>
</feature>